<proteinExistence type="predicted"/>
<accession>A0A5Q2F9I5</accession>
<feature type="compositionally biased region" description="Acidic residues" evidence="1">
    <location>
        <begin position="422"/>
        <end position="431"/>
    </location>
</feature>
<sequence length="431" mass="48648">MSRGVTLEQLLSEHRDHSIFAPSGASRWLGCPGSLVPNLLAPDNSGYDAALGTVAHGVAEEWLTTGKRPKHRVGDVEWIINGGKLYQIEIDLEMLDFVERYVDWCLMVDGEMYIERKVDFSVLTPIPNQTGTSDCIVIQPRRLVVSDLKYGKGVQVYAENNPQGLLYAYGAFLEFDWLYGFEEIEIRICQPRLEHFDSWIITREDLLAFGEYVKERASLAWSLDAPRVAGSKQCTFCRVKADCPAMAKMAHDVTRLMFADEFELQADEITDLRQSIRDGGFDIDPPAPGKLNTSELASIVKFRKAVEAWFKTVEVELWRRACEGQTVPGYKLVEGRSNRAWKSESAAERLLLDKGVDSTDLYTVKMVSPTQAESLLKNNGYKAKELPDILQKLVTKPPGKPSLVPLHDKRPPISTTIRQMWDDEEEEGEED</sequence>
<evidence type="ECO:0008006" key="4">
    <source>
        <dbReference type="Google" id="ProtNLM"/>
    </source>
</evidence>
<reference evidence="2 3" key="1">
    <citation type="submission" date="2019-09" db="EMBL/GenBank/DDBJ databases">
        <title>Transcriptional response of Serratia to Siphovirus infection.</title>
        <authorList>
            <person name="Malone L.M."/>
            <person name="Fineran P.C."/>
        </authorList>
    </citation>
    <scope>NUCLEOTIDE SEQUENCE [LARGE SCALE GENOMIC DNA]</scope>
</reference>
<dbReference type="EMBL" id="MN505213">
    <property type="protein sequence ID" value="QGF20870.1"/>
    <property type="molecule type" value="Genomic_DNA"/>
</dbReference>
<evidence type="ECO:0000313" key="3">
    <source>
        <dbReference type="Proteomes" id="UP000345177"/>
    </source>
</evidence>
<evidence type="ECO:0000256" key="1">
    <source>
        <dbReference type="SAM" id="MobiDB-lite"/>
    </source>
</evidence>
<keyword evidence="3" id="KW-1185">Reference proteome</keyword>
<dbReference type="GeneID" id="62682738"/>
<protein>
    <recommendedName>
        <fullName evidence="4">DUF2800 domain-containing protein</fullName>
    </recommendedName>
</protein>
<dbReference type="InterPro" id="IPR021229">
    <property type="entry name" value="DUF2800"/>
</dbReference>
<dbReference type="Proteomes" id="UP000345177">
    <property type="component" value="Segment"/>
</dbReference>
<dbReference type="KEGG" id="vg:62682738"/>
<dbReference type="Pfam" id="PF10926">
    <property type="entry name" value="DUF2800"/>
    <property type="match status" value="1"/>
</dbReference>
<feature type="region of interest" description="Disordered" evidence="1">
    <location>
        <begin position="400"/>
        <end position="431"/>
    </location>
</feature>
<organism evidence="2 3">
    <name type="scientific">Serratia phage JS26</name>
    <dbReference type="NCBI Taxonomy" id="2315217"/>
    <lineage>
        <taxon>Viruses</taxon>
        <taxon>Duplodnaviria</taxon>
        <taxon>Heunggongvirae</taxon>
        <taxon>Uroviricota</taxon>
        <taxon>Caudoviricetes</taxon>
        <taxon>Casjensviridae</taxon>
        <taxon>Dunedinvirus</taxon>
        <taxon>Dunedinvirus JS26</taxon>
    </lineage>
</organism>
<evidence type="ECO:0000313" key="2">
    <source>
        <dbReference type="EMBL" id="QGF20870.1"/>
    </source>
</evidence>
<dbReference type="RefSeq" id="YP_010000098.1">
    <property type="nucleotide sequence ID" value="NC_053012.1"/>
</dbReference>
<name>A0A5Q2F9I5_9CAUD</name>